<dbReference type="OrthoDB" id="9806195at2"/>
<feature type="domain" description="2Fe-2S ferredoxin-type" evidence="1">
    <location>
        <begin position="3"/>
        <end position="93"/>
    </location>
</feature>
<dbReference type="PANTHER" id="PTHR47354:SF5">
    <property type="entry name" value="PROTEIN RFBI"/>
    <property type="match status" value="1"/>
</dbReference>
<dbReference type="InterPro" id="IPR008333">
    <property type="entry name" value="Cbr1-like_FAD-bd_dom"/>
</dbReference>
<dbReference type="InterPro" id="IPR001433">
    <property type="entry name" value="OxRdtase_FAD/NAD-bd"/>
</dbReference>
<dbReference type="PROSITE" id="PS51384">
    <property type="entry name" value="FAD_FR"/>
    <property type="match status" value="1"/>
</dbReference>
<dbReference type="Gene3D" id="3.10.20.30">
    <property type="match status" value="1"/>
</dbReference>
<dbReference type="InterPro" id="IPR012675">
    <property type="entry name" value="Beta-grasp_dom_sf"/>
</dbReference>
<dbReference type="InterPro" id="IPR036010">
    <property type="entry name" value="2Fe-2S_ferredoxin-like_sf"/>
</dbReference>
<dbReference type="SUPFAM" id="SSF52343">
    <property type="entry name" value="Ferredoxin reductase-like, C-terminal NADP-linked domain"/>
    <property type="match status" value="1"/>
</dbReference>
<dbReference type="AlphaFoldDB" id="A0A369BXU1"/>
<dbReference type="SUPFAM" id="SSF54292">
    <property type="entry name" value="2Fe-2S ferredoxin-like"/>
    <property type="match status" value="1"/>
</dbReference>
<dbReference type="SUPFAM" id="SSF63380">
    <property type="entry name" value="Riboflavin synthase domain-like"/>
    <property type="match status" value="1"/>
</dbReference>
<proteinExistence type="predicted"/>
<dbReference type="EMBL" id="QPJY01000010">
    <property type="protein sequence ID" value="RCX26313.1"/>
    <property type="molecule type" value="Genomic_DNA"/>
</dbReference>
<protein>
    <submittedName>
        <fullName evidence="3">CDP-4-dehydro-6-deoxyglucose reductase</fullName>
    </submittedName>
</protein>
<gene>
    <name evidence="3" type="ORF">DFQ59_11023</name>
</gene>
<evidence type="ECO:0000313" key="3">
    <source>
        <dbReference type="EMBL" id="RCX26313.1"/>
    </source>
</evidence>
<keyword evidence="4" id="KW-1185">Reference proteome</keyword>
<dbReference type="PRINTS" id="PR00410">
    <property type="entry name" value="PHEHYDRXLASE"/>
</dbReference>
<sequence length="347" mass="38212">MSHKVSVLPSGHSFTVEEGESILDAALRQGHAFPYGCRSGFCGDCKSKVVEGDVEYPDGTPPGLSETEALTGMALLCQAHPCSDLTLEAREVTEAADIPVRNLPCKVARKEQLCHDVVRLFLKLPEGERLQFLAGQYIDFLLKDGRHRAFSMANPPHDDDLIELHIRHVAGGEFTDYVFNQLEEKTVLRIEGPHGGFHLREESDRPIIFMAGGTGFAPIKSIIEHAVAEGIQRPMHLYWGVRARADLYLNELAEGWAARLPNFRYTPVLSDPAPEDDWSGATGYVHEVIAREHPDLSGHEIYTAGPPVMVEAGLHAFTAQGLPQERYYSDAFNLAMDGKKKEAGATG</sequence>
<dbReference type="RefSeq" id="WP_114280736.1">
    <property type="nucleotide sequence ID" value="NZ_QPJY01000010.1"/>
</dbReference>
<dbReference type="InterPro" id="IPR039261">
    <property type="entry name" value="FNR_nucleotide-bd"/>
</dbReference>
<dbReference type="InterPro" id="IPR017938">
    <property type="entry name" value="Riboflavin_synthase-like_b-brl"/>
</dbReference>
<dbReference type="Pfam" id="PF00175">
    <property type="entry name" value="NAD_binding_1"/>
    <property type="match status" value="1"/>
</dbReference>
<dbReference type="InterPro" id="IPR017927">
    <property type="entry name" value="FAD-bd_FR_type"/>
</dbReference>
<dbReference type="CDD" id="cd06189">
    <property type="entry name" value="flavin_oxioreductase"/>
    <property type="match status" value="1"/>
</dbReference>
<dbReference type="InterPro" id="IPR050415">
    <property type="entry name" value="MRET"/>
</dbReference>
<dbReference type="Gene3D" id="3.40.50.80">
    <property type="entry name" value="Nucleotide-binding domain of ferredoxin-NADP reductase (FNR) module"/>
    <property type="match status" value="1"/>
</dbReference>
<dbReference type="GO" id="GO:0016491">
    <property type="term" value="F:oxidoreductase activity"/>
    <property type="evidence" value="ECO:0007669"/>
    <property type="project" value="InterPro"/>
</dbReference>
<dbReference type="GO" id="GO:0051536">
    <property type="term" value="F:iron-sulfur cluster binding"/>
    <property type="evidence" value="ECO:0007669"/>
    <property type="project" value="InterPro"/>
</dbReference>
<comment type="caution">
    <text evidence="3">The sequence shown here is derived from an EMBL/GenBank/DDBJ whole genome shotgun (WGS) entry which is preliminary data.</text>
</comment>
<dbReference type="PANTHER" id="PTHR47354">
    <property type="entry name" value="NADH OXIDOREDUCTASE HCR"/>
    <property type="match status" value="1"/>
</dbReference>
<dbReference type="InterPro" id="IPR001041">
    <property type="entry name" value="2Fe-2S_ferredoxin-type"/>
</dbReference>
<dbReference type="Pfam" id="PF00970">
    <property type="entry name" value="FAD_binding_6"/>
    <property type="match status" value="1"/>
</dbReference>
<accession>A0A369BXU1</accession>
<organism evidence="3 4">
    <name type="scientific">Thioalbus denitrificans</name>
    <dbReference type="NCBI Taxonomy" id="547122"/>
    <lineage>
        <taxon>Bacteria</taxon>
        <taxon>Pseudomonadati</taxon>
        <taxon>Pseudomonadota</taxon>
        <taxon>Gammaproteobacteria</taxon>
        <taxon>Chromatiales</taxon>
        <taxon>Ectothiorhodospiraceae</taxon>
        <taxon>Thioalbus</taxon>
    </lineage>
</organism>
<dbReference type="Proteomes" id="UP000252707">
    <property type="component" value="Unassembled WGS sequence"/>
</dbReference>
<evidence type="ECO:0000259" key="1">
    <source>
        <dbReference type="PROSITE" id="PS51085"/>
    </source>
</evidence>
<dbReference type="Pfam" id="PF00111">
    <property type="entry name" value="Fer2"/>
    <property type="match status" value="1"/>
</dbReference>
<dbReference type="Gene3D" id="2.40.30.10">
    <property type="entry name" value="Translation factors"/>
    <property type="match status" value="1"/>
</dbReference>
<evidence type="ECO:0000313" key="4">
    <source>
        <dbReference type="Proteomes" id="UP000252707"/>
    </source>
</evidence>
<evidence type="ECO:0000259" key="2">
    <source>
        <dbReference type="PROSITE" id="PS51384"/>
    </source>
</evidence>
<dbReference type="CDD" id="cd00207">
    <property type="entry name" value="fer2"/>
    <property type="match status" value="1"/>
</dbReference>
<name>A0A369BXU1_9GAMM</name>
<dbReference type="PROSITE" id="PS51085">
    <property type="entry name" value="2FE2S_FER_2"/>
    <property type="match status" value="1"/>
</dbReference>
<feature type="domain" description="FAD-binding FR-type" evidence="2">
    <location>
        <begin position="100"/>
        <end position="200"/>
    </location>
</feature>
<reference evidence="3 4" key="1">
    <citation type="submission" date="2018-07" db="EMBL/GenBank/DDBJ databases">
        <title>Genomic Encyclopedia of Type Strains, Phase IV (KMG-IV): sequencing the most valuable type-strain genomes for metagenomic binning, comparative biology and taxonomic classification.</title>
        <authorList>
            <person name="Goeker M."/>
        </authorList>
    </citation>
    <scope>NUCLEOTIDE SEQUENCE [LARGE SCALE GENOMIC DNA]</scope>
    <source>
        <strain evidence="3 4">DSM 26407</strain>
    </source>
</reference>